<evidence type="ECO:0000256" key="1">
    <source>
        <dbReference type="ARBA" id="ARBA00008761"/>
    </source>
</evidence>
<protein>
    <submittedName>
        <fullName evidence="7">Transposase</fullName>
    </submittedName>
</protein>
<keyword evidence="4" id="KW-0233">DNA recombination</keyword>
<evidence type="ECO:0000259" key="5">
    <source>
        <dbReference type="Pfam" id="PF01385"/>
    </source>
</evidence>
<proteinExistence type="inferred from homology"/>
<accession>A0A951UIU3</accession>
<comment type="similarity">
    <text evidence="1">In the C-terminal section; belongs to the transposase 35 family.</text>
</comment>
<dbReference type="Pfam" id="PF01385">
    <property type="entry name" value="OrfB_IS605"/>
    <property type="match status" value="1"/>
</dbReference>
<comment type="caution">
    <text evidence="7">The sequence shown here is derived from an EMBL/GenBank/DDBJ whole genome shotgun (WGS) entry which is preliminary data.</text>
</comment>
<organism evidence="7 8">
    <name type="scientific">Mojavia pulchra JT2-VF2</name>
    <dbReference type="NCBI Taxonomy" id="287848"/>
    <lineage>
        <taxon>Bacteria</taxon>
        <taxon>Bacillati</taxon>
        <taxon>Cyanobacteriota</taxon>
        <taxon>Cyanophyceae</taxon>
        <taxon>Nostocales</taxon>
        <taxon>Nostocaceae</taxon>
    </lineage>
</organism>
<dbReference type="InterPro" id="IPR010095">
    <property type="entry name" value="Cas12f1-like_TNB"/>
</dbReference>
<evidence type="ECO:0000256" key="2">
    <source>
        <dbReference type="ARBA" id="ARBA00022578"/>
    </source>
</evidence>
<evidence type="ECO:0000313" key="7">
    <source>
        <dbReference type="EMBL" id="MBW4565083.1"/>
    </source>
</evidence>
<dbReference type="Proteomes" id="UP000715781">
    <property type="component" value="Unassembled WGS sequence"/>
</dbReference>
<evidence type="ECO:0000259" key="6">
    <source>
        <dbReference type="Pfam" id="PF07282"/>
    </source>
</evidence>
<sequence length="374" mass="43196">MKTLKFKLYEHKRNRHLKRTINASGVIYNHCIALHKRYYRMWSRHLNCAKLQSHIAKLRKRNSFWQLVGSQAVQDICQRIEKAYQLFFKHNKKGVRPPGFKKVKKYKSFTLKQAGYKFLGGKRVKIGSRVYQFWKSREIEGAVKTLTIKRTPLGELFIVIVVDDGSNPEVEVKTGRIAGFDFGLKTFLTCSDGTKIESPQFFKQSLNAINKASRQHSKKLKGSSNRERARKNLVRKHEDISHRRRDWFWKLAHELTDKFDVFCFETLNLKGMQRLWGRKISDLAFGEFLQILQWVAKKKNKLVVFIDQWYPSSKTCSACGHVLESLDLSVRVWRCPSCQTVNGRDDNASRVICAVGASTVGLGDVSRALPAIAV</sequence>
<keyword evidence="3" id="KW-0238">DNA-binding</keyword>
<dbReference type="NCBIfam" id="NF040570">
    <property type="entry name" value="guided_TnpB"/>
    <property type="match status" value="1"/>
</dbReference>
<feature type="domain" description="Probable transposase IS891/IS1136/IS1341" evidence="5">
    <location>
        <begin position="168"/>
        <end position="274"/>
    </location>
</feature>
<dbReference type="AlphaFoldDB" id="A0A951UIU3"/>
<dbReference type="GO" id="GO:0006310">
    <property type="term" value="P:DNA recombination"/>
    <property type="evidence" value="ECO:0007669"/>
    <property type="project" value="UniProtKB-KW"/>
</dbReference>
<dbReference type="GO" id="GO:0032196">
    <property type="term" value="P:transposition"/>
    <property type="evidence" value="ECO:0007669"/>
    <property type="project" value="UniProtKB-KW"/>
</dbReference>
<evidence type="ECO:0000256" key="4">
    <source>
        <dbReference type="ARBA" id="ARBA00023172"/>
    </source>
</evidence>
<name>A0A951UIU3_9NOST</name>
<reference evidence="7" key="2">
    <citation type="journal article" date="2022" name="Microbiol. Resour. Announc.">
        <title>Metagenome Sequencing to Explore Phylogenomics of Terrestrial Cyanobacteria.</title>
        <authorList>
            <person name="Ward R.D."/>
            <person name="Stajich J.E."/>
            <person name="Johansen J.R."/>
            <person name="Huntemann M."/>
            <person name="Clum A."/>
            <person name="Foster B."/>
            <person name="Foster B."/>
            <person name="Roux S."/>
            <person name="Palaniappan K."/>
            <person name="Varghese N."/>
            <person name="Mukherjee S."/>
            <person name="Reddy T.B.K."/>
            <person name="Daum C."/>
            <person name="Copeland A."/>
            <person name="Chen I.A."/>
            <person name="Ivanova N.N."/>
            <person name="Kyrpides N.C."/>
            <person name="Shapiro N."/>
            <person name="Eloe-Fadrosh E.A."/>
            <person name="Pietrasiak N."/>
        </authorList>
    </citation>
    <scope>NUCLEOTIDE SEQUENCE</scope>
    <source>
        <strain evidence="7">JT2-VF2</strain>
    </source>
</reference>
<dbReference type="EMBL" id="JAHHHN010000030">
    <property type="protein sequence ID" value="MBW4565083.1"/>
    <property type="molecule type" value="Genomic_DNA"/>
</dbReference>
<keyword evidence="2" id="KW-0815">Transposition</keyword>
<evidence type="ECO:0000313" key="8">
    <source>
        <dbReference type="Proteomes" id="UP000715781"/>
    </source>
</evidence>
<reference evidence="7" key="1">
    <citation type="submission" date="2021-05" db="EMBL/GenBank/DDBJ databases">
        <authorList>
            <person name="Pietrasiak N."/>
            <person name="Ward R."/>
            <person name="Stajich J.E."/>
            <person name="Kurbessoian T."/>
        </authorList>
    </citation>
    <scope>NUCLEOTIDE SEQUENCE</scope>
    <source>
        <strain evidence="7">JT2-VF2</strain>
    </source>
</reference>
<dbReference type="Pfam" id="PF07282">
    <property type="entry name" value="Cas12f1-like_TNB"/>
    <property type="match status" value="1"/>
</dbReference>
<dbReference type="InterPro" id="IPR001959">
    <property type="entry name" value="Transposase"/>
</dbReference>
<feature type="domain" description="Cas12f1-like TNB" evidence="6">
    <location>
        <begin position="285"/>
        <end position="352"/>
    </location>
</feature>
<gene>
    <name evidence="7" type="ORF">KME32_29105</name>
</gene>
<evidence type="ECO:0000256" key="3">
    <source>
        <dbReference type="ARBA" id="ARBA00023125"/>
    </source>
</evidence>
<dbReference type="GO" id="GO:0003677">
    <property type="term" value="F:DNA binding"/>
    <property type="evidence" value="ECO:0007669"/>
    <property type="project" value="UniProtKB-KW"/>
</dbReference>